<dbReference type="SMART" id="SM00342">
    <property type="entry name" value="HTH_ARAC"/>
    <property type="match status" value="1"/>
</dbReference>
<keyword evidence="2" id="KW-0238">DNA-binding</keyword>
<dbReference type="InterPro" id="IPR050204">
    <property type="entry name" value="AraC_XylS_family_regulators"/>
</dbReference>
<dbReference type="GO" id="GO:0043565">
    <property type="term" value="F:sequence-specific DNA binding"/>
    <property type="evidence" value="ECO:0007669"/>
    <property type="project" value="InterPro"/>
</dbReference>
<dbReference type="PANTHER" id="PTHR46796">
    <property type="entry name" value="HTH-TYPE TRANSCRIPTIONAL ACTIVATOR RHAS-RELATED"/>
    <property type="match status" value="1"/>
</dbReference>
<dbReference type="SUPFAM" id="SSF51215">
    <property type="entry name" value="Regulatory protein AraC"/>
    <property type="match status" value="1"/>
</dbReference>
<dbReference type="Pfam" id="PF12833">
    <property type="entry name" value="HTH_18"/>
    <property type="match status" value="1"/>
</dbReference>
<reference evidence="5 6" key="1">
    <citation type="submission" date="2018-05" db="EMBL/GenBank/DDBJ databases">
        <title>Evolution of GPA BGCs.</title>
        <authorList>
            <person name="Waglechner N."/>
            <person name="Wright G.D."/>
        </authorList>
    </citation>
    <scope>NUCLEOTIDE SEQUENCE [LARGE SCALE GENOMIC DNA]</scope>
    <source>
        <strain evidence="5 6">A82846</strain>
    </source>
</reference>
<keyword evidence="1" id="KW-0805">Transcription regulation</keyword>
<accession>A0A428Z698</accession>
<proteinExistence type="predicted"/>
<evidence type="ECO:0000313" key="6">
    <source>
        <dbReference type="Proteomes" id="UP000287547"/>
    </source>
</evidence>
<dbReference type="PANTHER" id="PTHR46796:SF2">
    <property type="entry name" value="TRANSCRIPTIONAL REGULATORY PROTEIN"/>
    <property type="match status" value="1"/>
</dbReference>
<dbReference type="SUPFAM" id="SSF46689">
    <property type="entry name" value="Homeodomain-like"/>
    <property type="match status" value="2"/>
</dbReference>
<dbReference type="InterPro" id="IPR037923">
    <property type="entry name" value="HTH-like"/>
</dbReference>
<organism evidence="5 6">
    <name type="scientific">Kibdelosporangium aridum</name>
    <dbReference type="NCBI Taxonomy" id="2030"/>
    <lineage>
        <taxon>Bacteria</taxon>
        <taxon>Bacillati</taxon>
        <taxon>Actinomycetota</taxon>
        <taxon>Actinomycetes</taxon>
        <taxon>Pseudonocardiales</taxon>
        <taxon>Pseudonocardiaceae</taxon>
        <taxon>Kibdelosporangium</taxon>
    </lineage>
</organism>
<evidence type="ECO:0000313" key="5">
    <source>
        <dbReference type="EMBL" id="RSM82599.1"/>
    </source>
</evidence>
<dbReference type="EMBL" id="QHKI01000022">
    <property type="protein sequence ID" value="RSM82599.1"/>
    <property type="molecule type" value="Genomic_DNA"/>
</dbReference>
<dbReference type="Proteomes" id="UP000287547">
    <property type="component" value="Unassembled WGS sequence"/>
</dbReference>
<dbReference type="InterPro" id="IPR003313">
    <property type="entry name" value="AraC-bd"/>
</dbReference>
<dbReference type="OrthoDB" id="2060755at2"/>
<evidence type="ECO:0000256" key="3">
    <source>
        <dbReference type="ARBA" id="ARBA00023163"/>
    </source>
</evidence>
<comment type="caution">
    <text evidence="5">The sequence shown here is derived from an EMBL/GenBank/DDBJ whole genome shotgun (WGS) entry which is preliminary data.</text>
</comment>
<dbReference type="InterPro" id="IPR009057">
    <property type="entry name" value="Homeodomain-like_sf"/>
</dbReference>
<evidence type="ECO:0000259" key="4">
    <source>
        <dbReference type="PROSITE" id="PS01124"/>
    </source>
</evidence>
<name>A0A428Z698_KIBAR</name>
<dbReference type="PROSITE" id="PS01124">
    <property type="entry name" value="HTH_ARAC_FAMILY_2"/>
    <property type="match status" value="1"/>
</dbReference>
<dbReference type="Gene3D" id="1.10.10.60">
    <property type="entry name" value="Homeodomain-like"/>
    <property type="match status" value="2"/>
</dbReference>
<sequence>MTSTSIRYVRTVRIVRAAIFAGLERSCAHNGGVEWVRYRRLADRPVEAMHAHFEQHRYHMHSHDSYSFGLTDDGAQTFGCRGSRRTSAAGMVMAFNPDEPHDGRAETDLGFTYRIIHIDPSLVSEVLSDQAGRPAGLPLFTEPVLYDPVLAGALNRMYNSLAPEATALARDEALAETVAAMVRRAAMSAPAAVTQPMPNVQRARDLLDQEYLSPLSADDLATAAGCSRFALYRAFKTTYGMTPSDYQRQLRLRSARRLLRAGVAPAEAAVQSGFADQAHLTRWFRRYYGVTPGTYQRA</sequence>
<gene>
    <name evidence="5" type="ORF">DMH04_25130</name>
</gene>
<feature type="domain" description="HTH araC/xylS-type" evidence="4">
    <location>
        <begin position="201"/>
        <end position="298"/>
    </location>
</feature>
<dbReference type="InterPro" id="IPR018060">
    <property type="entry name" value="HTH_AraC"/>
</dbReference>
<evidence type="ECO:0000256" key="1">
    <source>
        <dbReference type="ARBA" id="ARBA00023015"/>
    </source>
</evidence>
<keyword evidence="3" id="KW-0804">Transcription</keyword>
<dbReference type="AlphaFoldDB" id="A0A428Z698"/>
<protein>
    <submittedName>
        <fullName evidence="5">AraC family transcriptional regulator</fullName>
    </submittedName>
</protein>
<dbReference type="GO" id="GO:0003700">
    <property type="term" value="F:DNA-binding transcription factor activity"/>
    <property type="evidence" value="ECO:0007669"/>
    <property type="project" value="InterPro"/>
</dbReference>
<evidence type="ECO:0000256" key="2">
    <source>
        <dbReference type="ARBA" id="ARBA00023125"/>
    </source>
</evidence>
<dbReference type="Pfam" id="PF02311">
    <property type="entry name" value="AraC_binding"/>
    <property type="match status" value="1"/>
</dbReference>